<dbReference type="EMBL" id="JASBWR010000044">
    <property type="protein sequence ID" value="KAJ9103630.1"/>
    <property type="molecule type" value="Genomic_DNA"/>
</dbReference>
<accession>A0ACC2VW04</accession>
<proteinExistence type="predicted"/>
<dbReference type="Proteomes" id="UP001241377">
    <property type="component" value="Unassembled WGS sequence"/>
</dbReference>
<reference evidence="1" key="1">
    <citation type="submission" date="2023-04" db="EMBL/GenBank/DDBJ databases">
        <title>Draft Genome sequencing of Naganishia species isolated from polar environments using Oxford Nanopore Technology.</title>
        <authorList>
            <person name="Leo P."/>
            <person name="Venkateswaran K."/>
        </authorList>
    </citation>
    <scope>NUCLEOTIDE SEQUENCE</scope>
    <source>
        <strain evidence="1">MNA-CCFEE 5261</strain>
    </source>
</reference>
<protein>
    <submittedName>
        <fullName evidence="1">Uncharacterized protein</fullName>
    </submittedName>
</protein>
<gene>
    <name evidence="1" type="ORF">QFC19_004205</name>
</gene>
<evidence type="ECO:0000313" key="2">
    <source>
        <dbReference type="Proteomes" id="UP001241377"/>
    </source>
</evidence>
<evidence type="ECO:0000313" key="1">
    <source>
        <dbReference type="EMBL" id="KAJ9103630.1"/>
    </source>
</evidence>
<sequence>MSVKPAVRKAGPMASVTAAAGPVAPSKAPSSKAPGVSEHQQQQQQEQQQPSTGPLSIRITPSGKLYTYVRHALDHLSEHPDRPVELHTRLPIPDEEASSAPTLPPIVIPPTTASRKQNLTKTKANGPAPAPAAVALEHTRSLLPCTTSIPRLITVLEITKREYLREKSKEGRGLWQYSRFGGYSREEVGKWETQQRERRMAGAAVAGMGKGKGRGRSGKEKGEPEETREDGMDVDVSLKEPATGGAKANESAPPEGIIQSDAPTHQSDAPTHPYADADEGQEIAQQKGQEKEDRFLRDLLEGGPNQYVSSRLCSSRKRRSFVFTLTI</sequence>
<comment type="caution">
    <text evidence="1">The sequence shown here is derived from an EMBL/GenBank/DDBJ whole genome shotgun (WGS) entry which is preliminary data.</text>
</comment>
<keyword evidence="2" id="KW-1185">Reference proteome</keyword>
<name>A0ACC2VW04_9TREE</name>
<organism evidence="1 2">
    <name type="scientific">Naganishia cerealis</name>
    <dbReference type="NCBI Taxonomy" id="610337"/>
    <lineage>
        <taxon>Eukaryota</taxon>
        <taxon>Fungi</taxon>
        <taxon>Dikarya</taxon>
        <taxon>Basidiomycota</taxon>
        <taxon>Agaricomycotina</taxon>
        <taxon>Tremellomycetes</taxon>
        <taxon>Filobasidiales</taxon>
        <taxon>Filobasidiaceae</taxon>
        <taxon>Naganishia</taxon>
    </lineage>
</organism>